<dbReference type="EMBL" id="FXTM01000016">
    <property type="protein sequence ID" value="SMO64517.1"/>
    <property type="molecule type" value="Genomic_DNA"/>
</dbReference>
<keyword evidence="3" id="KW-1185">Reference proteome</keyword>
<evidence type="ECO:0000313" key="2">
    <source>
        <dbReference type="EMBL" id="SMO64517.1"/>
    </source>
</evidence>
<accession>A0A521CYI6</accession>
<dbReference type="AlphaFoldDB" id="A0A521CYI6"/>
<keyword evidence="1" id="KW-1133">Transmembrane helix</keyword>
<gene>
    <name evidence="2" type="ORF">SAMN06269117_1164</name>
</gene>
<name>A0A521CYI6_9BACT</name>
<organism evidence="2 3">
    <name type="scientific">Balnearium lithotrophicum</name>
    <dbReference type="NCBI Taxonomy" id="223788"/>
    <lineage>
        <taxon>Bacteria</taxon>
        <taxon>Pseudomonadati</taxon>
        <taxon>Aquificota</taxon>
        <taxon>Aquificia</taxon>
        <taxon>Desulfurobacteriales</taxon>
        <taxon>Desulfurobacteriaceae</taxon>
        <taxon>Balnearium</taxon>
    </lineage>
</organism>
<dbReference type="Proteomes" id="UP000317315">
    <property type="component" value="Unassembled WGS sequence"/>
</dbReference>
<dbReference type="InterPro" id="IPR012902">
    <property type="entry name" value="N_methyl_site"/>
</dbReference>
<dbReference type="RefSeq" id="WP_142935773.1">
    <property type="nucleotide sequence ID" value="NZ_FXTM01000016.1"/>
</dbReference>
<proteinExistence type="predicted"/>
<evidence type="ECO:0000256" key="1">
    <source>
        <dbReference type="SAM" id="Phobius"/>
    </source>
</evidence>
<protein>
    <submittedName>
        <fullName evidence="2">Prepilin-type N-terminal cleavage/methylation domain-containing protein</fullName>
    </submittedName>
</protein>
<feature type="transmembrane region" description="Helical" evidence="1">
    <location>
        <begin position="12"/>
        <end position="34"/>
    </location>
</feature>
<sequence length="138" mass="15655">MRLNYGYTLIEVLIALAIFGIVFLGLFATVSVVLSNNIKNLERNEAISILEESLESVRNIDFSKVTDSYLNNGTSNCTDSLSKCQILRQIRNFQKCYGRFYSVSNISSDLKKVKVTVCWKERGKLQEISDETILGKEE</sequence>
<evidence type="ECO:0000313" key="3">
    <source>
        <dbReference type="Proteomes" id="UP000317315"/>
    </source>
</evidence>
<dbReference type="NCBIfam" id="TIGR02532">
    <property type="entry name" value="IV_pilin_GFxxxE"/>
    <property type="match status" value="1"/>
</dbReference>
<dbReference type="Pfam" id="PF07963">
    <property type="entry name" value="N_methyl"/>
    <property type="match status" value="1"/>
</dbReference>
<dbReference type="OrthoDB" id="14910at2"/>
<keyword evidence="1" id="KW-0812">Transmembrane</keyword>
<keyword evidence="1" id="KW-0472">Membrane</keyword>
<reference evidence="2 3" key="1">
    <citation type="submission" date="2017-05" db="EMBL/GenBank/DDBJ databases">
        <authorList>
            <person name="Varghese N."/>
            <person name="Submissions S."/>
        </authorList>
    </citation>
    <scope>NUCLEOTIDE SEQUENCE [LARGE SCALE GENOMIC DNA]</scope>
    <source>
        <strain evidence="2 3">DSM 16304</strain>
    </source>
</reference>